<dbReference type="AlphaFoldDB" id="A0A1R3FZ62"/>
<dbReference type="Proteomes" id="UP000188268">
    <property type="component" value="Unassembled WGS sequence"/>
</dbReference>
<accession>A0A1R3FZ62</accession>
<keyword evidence="2" id="KW-1185">Reference proteome</keyword>
<comment type="caution">
    <text evidence="1">The sequence shown here is derived from an EMBL/GenBank/DDBJ whole genome shotgun (WGS) entry which is preliminary data.</text>
</comment>
<organism evidence="1 2">
    <name type="scientific">Corchorus capsularis</name>
    <name type="common">Jute</name>
    <dbReference type="NCBI Taxonomy" id="210143"/>
    <lineage>
        <taxon>Eukaryota</taxon>
        <taxon>Viridiplantae</taxon>
        <taxon>Streptophyta</taxon>
        <taxon>Embryophyta</taxon>
        <taxon>Tracheophyta</taxon>
        <taxon>Spermatophyta</taxon>
        <taxon>Magnoliopsida</taxon>
        <taxon>eudicotyledons</taxon>
        <taxon>Gunneridae</taxon>
        <taxon>Pentapetalae</taxon>
        <taxon>rosids</taxon>
        <taxon>malvids</taxon>
        <taxon>Malvales</taxon>
        <taxon>Malvaceae</taxon>
        <taxon>Grewioideae</taxon>
        <taxon>Apeibeae</taxon>
        <taxon>Corchorus</taxon>
    </lineage>
</organism>
<reference evidence="1 2" key="1">
    <citation type="submission" date="2013-09" db="EMBL/GenBank/DDBJ databases">
        <title>Corchorus capsularis genome sequencing.</title>
        <authorList>
            <person name="Alam M."/>
            <person name="Haque M.S."/>
            <person name="Islam M.S."/>
            <person name="Emdad E.M."/>
            <person name="Islam M.M."/>
            <person name="Ahmed B."/>
            <person name="Halim A."/>
            <person name="Hossen Q.M.M."/>
            <person name="Hossain M.Z."/>
            <person name="Ahmed R."/>
            <person name="Khan M.M."/>
            <person name="Islam R."/>
            <person name="Rashid M.M."/>
            <person name="Khan S.A."/>
            <person name="Rahman M.S."/>
            <person name="Alam M."/>
        </authorList>
    </citation>
    <scope>NUCLEOTIDE SEQUENCE [LARGE SCALE GENOMIC DNA]</scope>
    <source>
        <strain evidence="2">cv. CVL-1</strain>
        <tissue evidence="1">Whole seedling</tissue>
    </source>
</reference>
<gene>
    <name evidence="1" type="ORF">CCACVL1_30024</name>
</gene>
<proteinExistence type="predicted"/>
<sequence length="28" mass="3445">MASHRTIVCRVEMEEHETDIMVKELRDW</sequence>
<dbReference type="Gramene" id="OMO51080">
    <property type="protein sequence ID" value="OMO51080"/>
    <property type="gene ID" value="CCACVL1_30024"/>
</dbReference>
<evidence type="ECO:0000313" key="2">
    <source>
        <dbReference type="Proteomes" id="UP000188268"/>
    </source>
</evidence>
<evidence type="ECO:0000313" key="1">
    <source>
        <dbReference type="EMBL" id="OMO51080.1"/>
    </source>
</evidence>
<protein>
    <submittedName>
        <fullName evidence="1">Uncharacterized protein</fullName>
    </submittedName>
</protein>
<name>A0A1R3FZ62_COCAP</name>
<dbReference type="EMBL" id="AWWV01015959">
    <property type="protein sequence ID" value="OMO51080.1"/>
    <property type="molecule type" value="Genomic_DNA"/>
</dbReference>